<comment type="caution">
    <text evidence="1">The sequence shown here is derived from an EMBL/GenBank/DDBJ whole genome shotgun (WGS) entry which is preliminary data.</text>
</comment>
<keyword evidence="2" id="KW-1185">Reference proteome</keyword>
<organism evidence="1 2">
    <name type="scientific">Deinococcus arenae</name>
    <dbReference type="NCBI Taxonomy" id="1452751"/>
    <lineage>
        <taxon>Bacteria</taxon>
        <taxon>Thermotogati</taxon>
        <taxon>Deinococcota</taxon>
        <taxon>Deinococci</taxon>
        <taxon>Deinococcales</taxon>
        <taxon>Deinococcaceae</taxon>
        <taxon>Deinococcus</taxon>
    </lineage>
</organism>
<proteinExistence type="predicted"/>
<dbReference type="Proteomes" id="UP000600547">
    <property type="component" value="Unassembled WGS sequence"/>
</dbReference>
<reference evidence="2" key="1">
    <citation type="journal article" date="2019" name="Int. J. Syst. Evol. Microbiol.">
        <title>The Global Catalogue of Microorganisms (GCM) 10K type strain sequencing project: providing services to taxonomists for standard genome sequencing and annotation.</title>
        <authorList>
            <consortium name="The Broad Institute Genomics Platform"/>
            <consortium name="The Broad Institute Genome Sequencing Center for Infectious Disease"/>
            <person name="Wu L."/>
            <person name="Ma J."/>
        </authorList>
    </citation>
    <scope>NUCLEOTIDE SEQUENCE [LARGE SCALE GENOMIC DNA]</scope>
    <source>
        <strain evidence="2">JCM 31047</strain>
    </source>
</reference>
<dbReference type="RefSeq" id="WP_110833208.1">
    <property type="nucleotide sequence ID" value="NZ_BMQG01000003.1"/>
</dbReference>
<sequence length="191" mass="20596">MNVREALTATDDAVYRTAQVITVLQAHRARGPWLRLIAAPRRDALPDLLAVQGDRVRRPGNTVGLQSNLGHTQHLNTRCMGDLGADPATLSGLLQSQAVAELLSTAVDEQIVQATQTLVTLLDDRSAQAKAPAKSRFWFRGRAASPEEAAPLPPRATEQLAILRGLLSEVPVVTLEDVALDWDDVSIDATP</sequence>
<name>A0A8H9GPA3_9DEIO</name>
<accession>A0A8H9GPA3</accession>
<gene>
    <name evidence="1" type="ORF">GCM10008956_12580</name>
</gene>
<evidence type="ECO:0000313" key="2">
    <source>
        <dbReference type="Proteomes" id="UP000600547"/>
    </source>
</evidence>
<dbReference type="AlphaFoldDB" id="A0A8H9GPA3"/>
<evidence type="ECO:0000313" key="1">
    <source>
        <dbReference type="EMBL" id="GGM37682.1"/>
    </source>
</evidence>
<protein>
    <submittedName>
        <fullName evidence="1">Uncharacterized protein</fullName>
    </submittedName>
</protein>
<dbReference type="EMBL" id="BMQG01000003">
    <property type="protein sequence ID" value="GGM37682.1"/>
    <property type="molecule type" value="Genomic_DNA"/>
</dbReference>